<evidence type="ECO:0000313" key="2">
    <source>
        <dbReference type="Proteomes" id="UP001241110"/>
    </source>
</evidence>
<dbReference type="EMBL" id="JASJOS010000020">
    <property type="protein sequence ID" value="MDJ1485405.1"/>
    <property type="molecule type" value="Genomic_DNA"/>
</dbReference>
<sequence>MKATLLTLLGILWPATFLVDIDQLPLNQIQIIGSHNSYKQAIEPALFQTLKKADSSLANHIDYSHLSLEDQLNIGLLNLEIDIYADSQGGKYSHPKGLDWAKQTAPYDPKEEMKEPGFKVFHIQEIDFRSHCLTFKNCLQTLKSWSDTHKGHYPIFITINAKDETINKPGFTVPEKFTTEIFDQLDKVLTESLGRDKLLIPDDIRGNHKTLEEAVKKKNWPKVQAAKGKFIFILDETGTKRAAYIQNHSSLKGRILFTNSDADTPEAAILIKNNPERDFVEIQKLVKQGYIVRTRADSDTEEARHNDYSNFTKAQQSGAQIITTDYYVPSTHFKSDYQISFKDKKYIRVNPVKP</sequence>
<dbReference type="GO" id="GO:0008081">
    <property type="term" value="F:phosphoric diester hydrolase activity"/>
    <property type="evidence" value="ECO:0007669"/>
    <property type="project" value="InterPro"/>
</dbReference>
<dbReference type="CDD" id="cd08589">
    <property type="entry name" value="PI-PLCc_SaPLC1_like"/>
    <property type="match status" value="1"/>
</dbReference>
<dbReference type="AlphaFoldDB" id="A0AAE3QXK0"/>
<dbReference type="GO" id="GO:0006629">
    <property type="term" value="P:lipid metabolic process"/>
    <property type="evidence" value="ECO:0007669"/>
    <property type="project" value="InterPro"/>
</dbReference>
<name>A0AAE3QXK0_9BACT</name>
<dbReference type="Proteomes" id="UP001241110">
    <property type="component" value="Unassembled WGS sequence"/>
</dbReference>
<dbReference type="InterPro" id="IPR017946">
    <property type="entry name" value="PLC-like_Pdiesterase_TIM-brl"/>
</dbReference>
<accession>A0AAE3QXK0</accession>
<evidence type="ECO:0000313" key="1">
    <source>
        <dbReference type="EMBL" id="MDJ1485405.1"/>
    </source>
</evidence>
<dbReference type="Pfam" id="PF16670">
    <property type="entry name" value="PI-PLC-C1"/>
    <property type="match status" value="1"/>
</dbReference>
<proteinExistence type="predicted"/>
<dbReference type="InterPro" id="IPR032075">
    <property type="entry name" value="PI-PLC-C1"/>
</dbReference>
<organism evidence="1 2">
    <name type="scientific">Xanthocytophaga flava</name>
    <dbReference type="NCBI Taxonomy" id="3048013"/>
    <lineage>
        <taxon>Bacteria</taxon>
        <taxon>Pseudomonadati</taxon>
        <taxon>Bacteroidota</taxon>
        <taxon>Cytophagia</taxon>
        <taxon>Cytophagales</taxon>
        <taxon>Rhodocytophagaceae</taxon>
        <taxon>Xanthocytophaga</taxon>
    </lineage>
</organism>
<dbReference type="SUPFAM" id="SSF51695">
    <property type="entry name" value="PLC-like phosphodiesterases"/>
    <property type="match status" value="1"/>
</dbReference>
<dbReference type="RefSeq" id="WP_313987931.1">
    <property type="nucleotide sequence ID" value="NZ_JASJOS010000020.1"/>
</dbReference>
<dbReference type="Gene3D" id="3.20.20.190">
    <property type="entry name" value="Phosphatidylinositol (PI) phosphodiesterase"/>
    <property type="match status" value="1"/>
</dbReference>
<gene>
    <name evidence="1" type="ORF">QNI16_33250</name>
</gene>
<comment type="caution">
    <text evidence="1">The sequence shown here is derived from an EMBL/GenBank/DDBJ whole genome shotgun (WGS) entry which is preliminary data.</text>
</comment>
<reference evidence="1" key="1">
    <citation type="submission" date="2023-05" db="EMBL/GenBank/DDBJ databases">
        <authorList>
            <person name="Zhang X."/>
        </authorList>
    </citation>
    <scope>NUCLEOTIDE SEQUENCE</scope>
    <source>
        <strain evidence="1">YF14B1</strain>
    </source>
</reference>
<protein>
    <submittedName>
        <fullName evidence="1">Phosphatidylinositol-specific phospholipase C1-like protein</fullName>
    </submittedName>
</protein>